<name>A0A6P7F1J6_DIAVI</name>
<dbReference type="InterPro" id="IPR036236">
    <property type="entry name" value="Znf_C2H2_sf"/>
</dbReference>
<feature type="domain" description="C2H2-type" evidence="9">
    <location>
        <begin position="233"/>
        <end position="260"/>
    </location>
</feature>
<comment type="subcellular location">
    <subcellularLocation>
        <location evidence="1">Nucleus</location>
    </subcellularLocation>
</comment>
<feature type="domain" description="C2H2-type" evidence="9">
    <location>
        <begin position="205"/>
        <end position="232"/>
    </location>
</feature>
<feature type="domain" description="C2H2-type" evidence="9">
    <location>
        <begin position="173"/>
        <end position="196"/>
    </location>
</feature>
<dbReference type="SMART" id="SM00355">
    <property type="entry name" value="ZnF_C2H2"/>
    <property type="match status" value="9"/>
</dbReference>
<evidence type="ECO:0000256" key="6">
    <source>
        <dbReference type="ARBA" id="ARBA00023242"/>
    </source>
</evidence>
<gene>
    <name evidence="10" type="primary">LOC114325021</name>
</gene>
<feature type="domain" description="C2H2-type" evidence="9">
    <location>
        <begin position="261"/>
        <end position="288"/>
    </location>
</feature>
<dbReference type="Pfam" id="PF00096">
    <property type="entry name" value="zf-C2H2"/>
    <property type="match status" value="5"/>
</dbReference>
<feature type="region of interest" description="Disordered" evidence="8">
    <location>
        <begin position="1"/>
        <end position="36"/>
    </location>
</feature>
<evidence type="ECO:0000256" key="7">
    <source>
        <dbReference type="PROSITE-ProRule" id="PRU00042"/>
    </source>
</evidence>
<keyword evidence="4 7" id="KW-0863">Zinc-finger</keyword>
<feature type="domain" description="C2H2-type" evidence="9">
    <location>
        <begin position="57"/>
        <end position="84"/>
    </location>
</feature>
<feature type="compositionally biased region" description="Basic residues" evidence="8">
    <location>
        <begin position="23"/>
        <end position="32"/>
    </location>
</feature>
<keyword evidence="2" id="KW-0479">Metal-binding</keyword>
<dbReference type="OrthoDB" id="6077919at2759"/>
<dbReference type="RefSeq" id="XP_028128747.1">
    <property type="nucleotide sequence ID" value="XM_028272946.1"/>
</dbReference>
<organism evidence="10">
    <name type="scientific">Diabrotica virgifera virgifera</name>
    <name type="common">western corn rootworm</name>
    <dbReference type="NCBI Taxonomy" id="50390"/>
    <lineage>
        <taxon>Eukaryota</taxon>
        <taxon>Metazoa</taxon>
        <taxon>Ecdysozoa</taxon>
        <taxon>Arthropoda</taxon>
        <taxon>Hexapoda</taxon>
        <taxon>Insecta</taxon>
        <taxon>Pterygota</taxon>
        <taxon>Neoptera</taxon>
        <taxon>Endopterygota</taxon>
        <taxon>Coleoptera</taxon>
        <taxon>Polyphaga</taxon>
        <taxon>Cucujiformia</taxon>
        <taxon>Chrysomeloidea</taxon>
        <taxon>Chrysomelidae</taxon>
        <taxon>Galerucinae</taxon>
        <taxon>Diabroticina</taxon>
        <taxon>Diabroticites</taxon>
        <taxon>Diabrotica</taxon>
    </lineage>
</organism>
<keyword evidence="6" id="KW-0539">Nucleus</keyword>
<evidence type="ECO:0000256" key="4">
    <source>
        <dbReference type="ARBA" id="ARBA00022771"/>
    </source>
</evidence>
<dbReference type="GO" id="GO:0000981">
    <property type="term" value="F:DNA-binding transcription factor activity, RNA polymerase II-specific"/>
    <property type="evidence" value="ECO:0007669"/>
    <property type="project" value="TreeGrafter"/>
</dbReference>
<protein>
    <submittedName>
        <fullName evidence="10">Gastrula zinc finger protein XlCGF8.2DB-like</fullName>
    </submittedName>
</protein>
<evidence type="ECO:0000256" key="8">
    <source>
        <dbReference type="SAM" id="MobiDB-lite"/>
    </source>
</evidence>
<sequence>MRCTKQPLMGHLGVLGDFSGNTGKKKQQRKSSIKAPEPEIDEELMKLTDILKLDKPLLCETCKRAFTDHLELALHSREHSPAKLYTCHLCGFSANYKRRMRRHINGHAGYKCQICLKVFRKARVALKHSYSHTGEKMYQCEICGKYLTNSKGLHKHLNTIHHEIITGKPLVKFDCRVCFKHYETATGLRRHYSSTHKEMGVDLSVVCDVCGKRISNRTRLKRHMQTHTGQKPFPCTVCERHFATKCLLTSHLRTHTGEKPYVCSYCGKRFGQSAPYRYHIKIHTGDKRYHCTICGKAFISNSNLKIHTKTCCAPIRD</sequence>
<dbReference type="InParanoid" id="A0A6P7F1J6"/>
<dbReference type="GO" id="GO:0008270">
    <property type="term" value="F:zinc ion binding"/>
    <property type="evidence" value="ECO:0007669"/>
    <property type="project" value="UniProtKB-KW"/>
</dbReference>
<dbReference type="FunFam" id="3.30.160.60:FF:000446">
    <property type="entry name" value="Zinc finger protein"/>
    <property type="match status" value="2"/>
</dbReference>
<keyword evidence="3" id="KW-0677">Repeat</keyword>
<dbReference type="AlphaFoldDB" id="A0A6P7F1J6"/>
<accession>A0A6P7F1J6</accession>
<feature type="domain" description="C2H2-type" evidence="9">
    <location>
        <begin position="138"/>
        <end position="161"/>
    </location>
</feature>
<evidence type="ECO:0000259" key="9">
    <source>
        <dbReference type="PROSITE" id="PS50157"/>
    </source>
</evidence>
<evidence type="ECO:0000256" key="3">
    <source>
        <dbReference type="ARBA" id="ARBA00022737"/>
    </source>
</evidence>
<feature type="domain" description="C2H2-type" evidence="9">
    <location>
        <begin position="110"/>
        <end position="137"/>
    </location>
</feature>
<dbReference type="PANTHER" id="PTHR24394:SF29">
    <property type="entry name" value="MYONEURIN"/>
    <property type="match status" value="1"/>
</dbReference>
<reference evidence="10" key="1">
    <citation type="submission" date="2025-08" db="UniProtKB">
        <authorList>
            <consortium name="RefSeq"/>
        </authorList>
    </citation>
    <scope>IDENTIFICATION</scope>
    <source>
        <tissue evidence="10">Whole insect</tissue>
    </source>
</reference>
<proteinExistence type="predicted"/>
<dbReference type="PANTHER" id="PTHR24394">
    <property type="entry name" value="ZINC FINGER PROTEIN"/>
    <property type="match status" value="1"/>
</dbReference>
<feature type="domain" description="C2H2-type" evidence="9">
    <location>
        <begin position="289"/>
        <end position="310"/>
    </location>
</feature>
<dbReference type="FunFam" id="3.30.160.60:FF:000417">
    <property type="entry name" value="Zinc finger protein"/>
    <property type="match status" value="1"/>
</dbReference>
<dbReference type="PROSITE" id="PS00028">
    <property type="entry name" value="ZINC_FINGER_C2H2_1"/>
    <property type="match status" value="6"/>
</dbReference>
<dbReference type="InterPro" id="IPR013087">
    <property type="entry name" value="Znf_C2H2_type"/>
</dbReference>
<feature type="domain" description="C2H2-type" evidence="9">
    <location>
        <begin position="85"/>
        <end position="112"/>
    </location>
</feature>
<evidence type="ECO:0000256" key="5">
    <source>
        <dbReference type="ARBA" id="ARBA00022833"/>
    </source>
</evidence>
<evidence type="ECO:0000256" key="1">
    <source>
        <dbReference type="ARBA" id="ARBA00004123"/>
    </source>
</evidence>
<dbReference type="GO" id="GO:0030674">
    <property type="term" value="F:protein-macromolecule adaptor activity"/>
    <property type="evidence" value="ECO:0007669"/>
    <property type="project" value="UniProtKB-ARBA"/>
</dbReference>
<dbReference type="GO" id="GO:0005634">
    <property type="term" value="C:nucleus"/>
    <property type="evidence" value="ECO:0007669"/>
    <property type="project" value="UniProtKB-SubCell"/>
</dbReference>
<dbReference type="Gene3D" id="3.30.160.60">
    <property type="entry name" value="Classic Zinc Finger"/>
    <property type="match status" value="7"/>
</dbReference>
<evidence type="ECO:0000256" key="2">
    <source>
        <dbReference type="ARBA" id="ARBA00022723"/>
    </source>
</evidence>
<dbReference type="FunFam" id="3.30.160.60:FF:000688">
    <property type="entry name" value="zinc finger protein 197 isoform X1"/>
    <property type="match status" value="1"/>
</dbReference>
<dbReference type="PROSITE" id="PS50157">
    <property type="entry name" value="ZINC_FINGER_C2H2_2"/>
    <property type="match status" value="9"/>
</dbReference>
<evidence type="ECO:0000313" key="10">
    <source>
        <dbReference type="RefSeq" id="XP_028128747.1"/>
    </source>
</evidence>
<dbReference type="SUPFAM" id="SSF57667">
    <property type="entry name" value="beta-beta-alpha zinc fingers"/>
    <property type="match status" value="4"/>
</dbReference>
<keyword evidence="5" id="KW-0862">Zinc</keyword>